<accession>A0AA41DE58</accession>
<reference evidence="2 4" key="1">
    <citation type="submission" date="2020-08" db="EMBL/GenBank/DDBJ databases">
        <title>Genomic Encyclopedia of Type Strains, Phase IV (KMG-IV): sequencing the most valuable type-strain genomes for metagenomic binning, comparative biology and taxonomic classification.</title>
        <authorList>
            <person name="Goeker M."/>
        </authorList>
    </citation>
    <scope>NUCLEOTIDE SEQUENCE [LARGE SCALE GENOMIC DNA]</scope>
    <source>
        <strain evidence="2 4">DSM 14562</strain>
    </source>
</reference>
<evidence type="ECO:0000313" key="3">
    <source>
        <dbReference type="EMBL" id="MBN3557682.1"/>
    </source>
</evidence>
<evidence type="ECO:0000313" key="5">
    <source>
        <dbReference type="Proteomes" id="UP000704529"/>
    </source>
</evidence>
<proteinExistence type="predicted"/>
<name>A0AA41DE58_9SPHN</name>
<comment type="caution">
    <text evidence="3">The sequence shown here is derived from an EMBL/GenBank/DDBJ whole genome shotgun (WGS) entry which is preliminary data.</text>
</comment>
<dbReference type="Proteomes" id="UP000704529">
    <property type="component" value="Unassembled WGS sequence"/>
</dbReference>
<keyword evidence="4" id="KW-1185">Reference proteome</keyword>
<sequence>MALLDGMLVISHVPYVRAAGSVGRADLLVPLAMQGGRVVAPREHQAWWTGTAPKEADGGPLKGVSIQHVARACVAGMPPAMMLCGRIRGREFRDHLEFVATYVALLGAPAAALDPRATACTRRRPLPMATDVGPFAYVDTASSRAALGAVTVIPPTPQLPV</sequence>
<reference evidence="3" key="2">
    <citation type="submission" date="2021-01" db="EMBL/GenBank/DDBJ databases">
        <title>Genome Sequencing of Type Strains.</title>
        <authorList>
            <person name="Lemaire J.F."/>
            <person name="Inderbitzin P."/>
            <person name="Collins S.B."/>
            <person name="Wespe N."/>
            <person name="Knight-Connoni V."/>
        </authorList>
    </citation>
    <scope>NUCLEOTIDE SEQUENCE</scope>
    <source>
        <strain evidence="3">DSM 14562</strain>
    </source>
</reference>
<dbReference type="EMBL" id="JAFHKU010000121">
    <property type="protein sequence ID" value="MBN3557682.1"/>
    <property type="molecule type" value="Genomic_DNA"/>
</dbReference>
<evidence type="ECO:0000313" key="4">
    <source>
        <dbReference type="Proteomes" id="UP000584663"/>
    </source>
</evidence>
<evidence type="ECO:0000313" key="2">
    <source>
        <dbReference type="EMBL" id="MBB4610767.1"/>
    </source>
</evidence>
<dbReference type="EMBL" id="JACHNX010000014">
    <property type="protein sequence ID" value="MBB4610767.1"/>
    <property type="molecule type" value="Genomic_DNA"/>
</dbReference>
<evidence type="ECO:0000259" key="1">
    <source>
        <dbReference type="Pfam" id="PF20590"/>
    </source>
</evidence>
<organism evidence="3 5">
    <name type="scientific">Sphingomonas yabuuchiae</name>
    <dbReference type="NCBI Taxonomy" id="172044"/>
    <lineage>
        <taxon>Bacteria</taxon>
        <taxon>Pseudomonadati</taxon>
        <taxon>Pseudomonadota</taxon>
        <taxon>Alphaproteobacteria</taxon>
        <taxon>Sphingomonadales</taxon>
        <taxon>Sphingomonadaceae</taxon>
        <taxon>Sphingomonas</taxon>
    </lineage>
</organism>
<gene>
    <name evidence="2" type="ORF">GGQ89_003001</name>
    <name evidence="3" type="ORF">JYA60_05520</name>
</gene>
<dbReference type="Pfam" id="PF20590">
    <property type="entry name" value="DUF6791"/>
    <property type="match status" value="1"/>
</dbReference>
<dbReference type="AlphaFoldDB" id="A0AA41DE58"/>
<dbReference type="Proteomes" id="UP000584663">
    <property type="component" value="Unassembled WGS sequence"/>
</dbReference>
<dbReference type="InterPro" id="IPR046741">
    <property type="entry name" value="DUF6791"/>
</dbReference>
<feature type="domain" description="DUF6791" evidence="1">
    <location>
        <begin position="4"/>
        <end position="140"/>
    </location>
</feature>
<protein>
    <recommendedName>
        <fullName evidence="1">DUF6791 domain-containing protein</fullName>
    </recommendedName>
</protein>